<keyword evidence="2" id="KW-0963">Cytoplasm</keyword>
<dbReference type="PRINTS" id="PR00380">
    <property type="entry name" value="KINESINHEAVY"/>
</dbReference>
<evidence type="ECO:0000256" key="6">
    <source>
        <dbReference type="PROSITE-ProRule" id="PRU00283"/>
    </source>
</evidence>
<reference evidence="12" key="1">
    <citation type="submission" date="2025-08" db="UniProtKB">
        <authorList>
            <consortium name="RefSeq"/>
        </authorList>
    </citation>
    <scope>IDENTIFICATION</scope>
    <source>
        <tissue evidence="12">Liver</tissue>
    </source>
</reference>
<dbReference type="Gene3D" id="3.40.850.10">
    <property type="entry name" value="Kinesin motor domain"/>
    <property type="match status" value="1"/>
</dbReference>
<dbReference type="Pfam" id="PF00225">
    <property type="entry name" value="Kinesin"/>
    <property type="match status" value="1"/>
</dbReference>
<evidence type="ECO:0000256" key="9">
    <source>
        <dbReference type="SAM" id="MobiDB-lite"/>
    </source>
</evidence>
<sequence length="540" mass="60408">MPRQHMLWGFSEQRWRQLQHQMRVKEERIVELETENAILHLKLAECQERTKRRSREARLCALLRMRQCHQKLQRDVKEFRQSFLVLLQSYQDDFRSCLSDVMAAVQRTQLSLEALQACQSEATHLQQRLQELESRYYLEQQRRRALHNSLVELKGNIRVHCRIRPFLSFDNKLDGSASQNCPTPGEVVHAADDETVLVRCALPGRPTTDKTYSFERVYGPAASQAVVFEDLRPLLISLLDGYNVCIMAYGQTGSGKSYTMLGPHSEDDPTLLSGAREDLGIIPRAAEELFRYTLWLISENPSRSPKVDVSIVEIYNNNVFDLLAKDNSTVMSGTKFQMVSTQEGRSEVPRLTCRAVTSAVEFVGLIHRGVKLRVQHPTLVHKNSSRSHLMVTATLTTASSLGSTDPPGQALARLQLVDLAGSECAAVSGVTGSALKETSFINRSLAALADVLGALSEHRDHIPYRNSKLTHLLQDSIGGDAKLLMILCVSPGQKHMAETLRGLTFGARARQAERRAPRRRPPSPQMQKPGVGLAGSRAPS</sequence>
<evidence type="ECO:0000256" key="4">
    <source>
        <dbReference type="ARBA" id="ARBA00022840"/>
    </source>
</evidence>
<dbReference type="InterPro" id="IPR027640">
    <property type="entry name" value="Kinesin-like_fam"/>
</dbReference>
<keyword evidence="8" id="KW-0175">Coiled coil</keyword>
<keyword evidence="4 6" id="KW-0067">ATP-binding</keyword>
<dbReference type="SUPFAM" id="SSF52540">
    <property type="entry name" value="P-loop containing nucleoside triphosphate hydrolases"/>
    <property type="match status" value="1"/>
</dbReference>
<keyword evidence="5" id="KW-0206">Cytoskeleton</keyword>
<evidence type="ECO:0000256" key="3">
    <source>
        <dbReference type="ARBA" id="ARBA00022741"/>
    </source>
</evidence>
<keyword evidence="11" id="KW-1185">Reference proteome</keyword>
<proteinExistence type="inferred from homology"/>
<evidence type="ECO:0000256" key="8">
    <source>
        <dbReference type="SAM" id="Coils"/>
    </source>
</evidence>
<dbReference type="GeneID" id="101823498"/>
<name>A0ABM2YKT7_MESAU</name>
<keyword evidence="6 7" id="KW-0505">Motor protein</keyword>
<dbReference type="Proteomes" id="UP000886700">
    <property type="component" value="Unplaced"/>
</dbReference>
<evidence type="ECO:0000259" key="10">
    <source>
        <dbReference type="PROSITE" id="PS50067"/>
    </source>
</evidence>
<feature type="region of interest" description="Disordered" evidence="9">
    <location>
        <begin position="509"/>
        <end position="540"/>
    </location>
</feature>
<dbReference type="PROSITE" id="PS50067">
    <property type="entry name" value="KINESIN_MOTOR_2"/>
    <property type="match status" value="1"/>
</dbReference>
<comment type="similarity">
    <text evidence="6 7">Belongs to the TRAFAC class myosin-kinesin ATPase superfamily. Kinesin family.</text>
</comment>
<accession>A0ABM2YKT7</accession>
<dbReference type="SMART" id="SM00129">
    <property type="entry name" value="KISc"/>
    <property type="match status" value="1"/>
</dbReference>
<gene>
    <name evidence="12" type="primary">Kif25</name>
</gene>
<dbReference type="InterPro" id="IPR001752">
    <property type="entry name" value="Kinesin_motor_dom"/>
</dbReference>
<evidence type="ECO:0000313" key="12">
    <source>
        <dbReference type="RefSeq" id="XP_040614196.1"/>
    </source>
</evidence>
<comment type="subcellular location">
    <subcellularLocation>
        <location evidence="1">Cytoplasm</location>
        <location evidence="1">Cytoskeleton</location>
    </subcellularLocation>
</comment>
<feature type="domain" description="Kinesin motor" evidence="10">
    <location>
        <begin position="156"/>
        <end position="512"/>
    </location>
</feature>
<dbReference type="InterPro" id="IPR027417">
    <property type="entry name" value="P-loop_NTPase"/>
</dbReference>
<dbReference type="PROSITE" id="PS00411">
    <property type="entry name" value="KINESIN_MOTOR_1"/>
    <property type="match status" value="1"/>
</dbReference>
<feature type="coiled-coil region" evidence="8">
    <location>
        <begin position="15"/>
        <end position="49"/>
    </location>
</feature>
<evidence type="ECO:0000256" key="1">
    <source>
        <dbReference type="ARBA" id="ARBA00004245"/>
    </source>
</evidence>
<evidence type="ECO:0000313" key="11">
    <source>
        <dbReference type="Proteomes" id="UP000886700"/>
    </source>
</evidence>
<keyword evidence="3 6" id="KW-0547">Nucleotide-binding</keyword>
<evidence type="ECO:0000256" key="7">
    <source>
        <dbReference type="RuleBase" id="RU000394"/>
    </source>
</evidence>
<evidence type="ECO:0000256" key="2">
    <source>
        <dbReference type="ARBA" id="ARBA00022490"/>
    </source>
</evidence>
<organism evidence="11 12">
    <name type="scientific">Mesocricetus auratus</name>
    <name type="common">Golden hamster</name>
    <dbReference type="NCBI Taxonomy" id="10036"/>
    <lineage>
        <taxon>Eukaryota</taxon>
        <taxon>Metazoa</taxon>
        <taxon>Chordata</taxon>
        <taxon>Craniata</taxon>
        <taxon>Vertebrata</taxon>
        <taxon>Euteleostomi</taxon>
        <taxon>Mammalia</taxon>
        <taxon>Eutheria</taxon>
        <taxon>Euarchontoglires</taxon>
        <taxon>Glires</taxon>
        <taxon>Rodentia</taxon>
        <taxon>Myomorpha</taxon>
        <taxon>Muroidea</taxon>
        <taxon>Cricetidae</taxon>
        <taxon>Cricetinae</taxon>
        <taxon>Mesocricetus</taxon>
    </lineage>
</organism>
<dbReference type="InterPro" id="IPR019821">
    <property type="entry name" value="Kinesin_motor_CS"/>
</dbReference>
<dbReference type="PANTHER" id="PTHR47972:SF63">
    <property type="entry name" value="KINESIN FAMILY MEMBER 25"/>
    <property type="match status" value="1"/>
</dbReference>
<protein>
    <recommendedName>
        <fullName evidence="7">Kinesin-like protein</fullName>
    </recommendedName>
</protein>
<feature type="binding site" evidence="6">
    <location>
        <begin position="250"/>
        <end position="257"/>
    </location>
    <ligand>
        <name>ATP</name>
        <dbReference type="ChEBI" id="CHEBI:30616"/>
    </ligand>
</feature>
<evidence type="ECO:0000256" key="5">
    <source>
        <dbReference type="ARBA" id="ARBA00023212"/>
    </source>
</evidence>
<dbReference type="PANTHER" id="PTHR47972">
    <property type="entry name" value="KINESIN-LIKE PROTEIN KLP-3"/>
    <property type="match status" value="1"/>
</dbReference>
<dbReference type="RefSeq" id="XP_040614196.1">
    <property type="nucleotide sequence ID" value="XM_040758262.1"/>
</dbReference>
<keyword evidence="7" id="KW-0493">Microtubule</keyword>
<dbReference type="InterPro" id="IPR036961">
    <property type="entry name" value="Kinesin_motor_dom_sf"/>
</dbReference>